<comment type="caution">
    <text evidence="3">The sequence shown here is derived from an EMBL/GenBank/DDBJ whole genome shotgun (WGS) entry which is preliminary data.</text>
</comment>
<dbReference type="PIRSF" id="PIRSF028788">
    <property type="entry name" value="TfoX_Sxy"/>
    <property type="match status" value="1"/>
</dbReference>
<dbReference type="Proteomes" id="UP000004371">
    <property type="component" value="Unassembled WGS sequence"/>
</dbReference>
<protein>
    <recommendedName>
        <fullName evidence="5">DNA transformation protein</fullName>
    </recommendedName>
</protein>
<feature type="domain" description="TfoX C-terminal" evidence="2">
    <location>
        <begin position="115"/>
        <end position="194"/>
    </location>
</feature>
<dbReference type="eggNOG" id="COG3070">
    <property type="taxonomic scope" value="Bacteria"/>
</dbReference>
<dbReference type="Pfam" id="PF04993">
    <property type="entry name" value="TfoX_N"/>
    <property type="match status" value="1"/>
</dbReference>
<organism evidence="3 4">
    <name type="scientific">Vibrio brasiliensis LMG 20546</name>
    <dbReference type="NCBI Taxonomy" id="945543"/>
    <lineage>
        <taxon>Bacteria</taxon>
        <taxon>Pseudomonadati</taxon>
        <taxon>Pseudomonadota</taxon>
        <taxon>Gammaproteobacteria</taxon>
        <taxon>Vibrionales</taxon>
        <taxon>Vibrionaceae</taxon>
        <taxon>Vibrio</taxon>
        <taxon>Vibrio oreintalis group</taxon>
    </lineage>
</organism>
<dbReference type="GO" id="GO:0030420">
    <property type="term" value="P:establishment of competence for transformation"/>
    <property type="evidence" value="ECO:0007669"/>
    <property type="project" value="InterPro"/>
</dbReference>
<dbReference type="InterPro" id="IPR047525">
    <property type="entry name" value="TfoX-like"/>
</dbReference>
<sequence>MDKPILKDSMRLFEQLGYIKSRSMFGGFGIFADDTMFALVVNDKLHVRADAALTKQFKSQGLEPYVYKKRGFPVVTKYFALCEDWSCDQNKTLEVAKMALDAANKEKKTQSQAKPNRLKDLPNLRLATERMLKKAGIESVENLEQTGSVNAFKAIQSTHSSDVNIELLWALEGAINGTHWSVIPQNRRQELLNELSH</sequence>
<dbReference type="STRING" id="945543.VIBR0546_10694"/>
<dbReference type="EMBL" id="AEVS01000091">
    <property type="protein sequence ID" value="EGA64186.1"/>
    <property type="molecule type" value="Genomic_DNA"/>
</dbReference>
<dbReference type="AlphaFoldDB" id="E8LYN5"/>
<keyword evidence="4" id="KW-1185">Reference proteome</keyword>
<dbReference type="Gene3D" id="1.10.150.20">
    <property type="entry name" value="5' to 3' exonuclease, C-terminal subdomain"/>
    <property type="match status" value="1"/>
</dbReference>
<evidence type="ECO:0008006" key="5">
    <source>
        <dbReference type="Google" id="ProtNLM"/>
    </source>
</evidence>
<evidence type="ECO:0000313" key="3">
    <source>
        <dbReference type="EMBL" id="EGA64186.1"/>
    </source>
</evidence>
<gene>
    <name evidence="3" type="ORF">VIBR0546_10694</name>
</gene>
<accession>E8LYN5</accession>
<name>E8LYN5_9VIBR</name>
<evidence type="ECO:0000259" key="1">
    <source>
        <dbReference type="Pfam" id="PF04993"/>
    </source>
</evidence>
<dbReference type="PANTHER" id="PTHR36121">
    <property type="entry name" value="PROTEIN SXY"/>
    <property type="match status" value="1"/>
</dbReference>
<evidence type="ECO:0000259" key="2">
    <source>
        <dbReference type="Pfam" id="PF04994"/>
    </source>
</evidence>
<dbReference type="InterPro" id="IPR026256">
    <property type="entry name" value="TfoX-like_gammaprotbact"/>
</dbReference>
<dbReference type="SUPFAM" id="SSF159894">
    <property type="entry name" value="YgaC/TfoX-N like"/>
    <property type="match status" value="1"/>
</dbReference>
<reference evidence="3 4" key="1">
    <citation type="journal article" date="2012" name="Int. J. Syst. Evol. Microbiol.">
        <title>Vibrio caribbeanicus sp. nov., isolated from the marine sponge Scleritoderma cyanea.</title>
        <authorList>
            <person name="Hoffmann M."/>
            <person name="Monday S.R."/>
            <person name="Allard M.W."/>
            <person name="Strain E.A."/>
            <person name="Whittaker P."/>
            <person name="Naum M."/>
            <person name="McCarthy P.J."/>
            <person name="Lopez J.V."/>
            <person name="Fischer M."/>
            <person name="Brown E.W."/>
        </authorList>
    </citation>
    <scope>NUCLEOTIDE SEQUENCE [LARGE SCALE GENOMIC DNA]</scope>
    <source>
        <strain evidence="3 4">LMG 20546</strain>
    </source>
</reference>
<proteinExistence type="predicted"/>
<dbReference type="InterPro" id="IPR007076">
    <property type="entry name" value="TfoX_N"/>
</dbReference>
<dbReference type="PANTHER" id="PTHR36121:SF1">
    <property type="entry name" value="PROTEIN SXY"/>
    <property type="match status" value="1"/>
</dbReference>
<feature type="domain" description="TfoX N-terminal" evidence="1">
    <location>
        <begin position="12"/>
        <end position="103"/>
    </location>
</feature>
<dbReference type="Pfam" id="PF04994">
    <property type="entry name" value="TfoX_C"/>
    <property type="match status" value="1"/>
</dbReference>
<dbReference type="Gene3D" id="3.30.1460.30">
    <property type="entry name" value="YgaC/TfoX-N like chaperone"/>
    <property type="match status" value="1"/>
</dbReference>
<evidence type="ECO:0000313" key="4">
    <source>
        <dbReference type="Proteomes" id="UP000004371"/>
    </source>
</evidence>
<dbReference type="RefSeq" id="WP_006880958.1">
    <property type="nucleotide sequence ID" value="NZ_AEVS01000091.1"/>
</dbReference>
<dbReference type="OrthoDB" id="4225809at2"/>
<dbReference type="InterPro" id="IPR007077">
    <property type="entry name" value="TfoX_C"/>
</dbReference>